<proteinExistence type="predicted"/>
<evidence type="ECO:0000313" key="5">
    <source>
        <dbReference type="Proteomes" id="UP001501218"/>
    </source>
</evidence>
<feature type="compositionally biased region" description="Basic and acidic residues" evidence="2">
    <location>
        <begin position="26"/>
        <end position="41"/>
    </location>
</feature>
<organism evidence="4 5">
    <name type="scientific">Saccharopolyspora halophila</name>
    <dbReference type="NCBI Taxonomy" id="405551"/>
    <lineage>
        <taxon>Bacteria</taxon>
        <taxon>Bacillati</taxon>
        <taxon>Actinomycetota</taxon>
        <taxon>Actinomycetes</taxon>
        <taxon>Pseudonocardiales</taxon>
        <taxon>Pseudonocardiaceae</taxon>
        <taxon>Saccharopolyspora</taxon>
    </lineage>
</organism>
<dbReference type="PANTHER" id="PTHR44068:SF11">
    <property type="entry name" value="GERANYL DIPHOSPHATE 2-C-METHYLTRANSFERASE"/>
    <property type="match status" value="1"/>
</dbReference>
<dbReference type="InterPro" id="IPR029063">
    <property type="entry name" value="SAM-dependent_MTases_sf"/>
</dbReference>
<dbReference type="Proteomes" id="UP001501218">
    <property type="component" value="Unassembled WGS sequence"/>
</dbReference>
<evidence type="ECO:0000313" key="4">
    <source>
        <dbReference type="EMBL" id="GAA2354427.1"/>
    </source>
</evidence>
<dbReference type="CDD" id="cd02440">
    <property type="entry name" value="AdoMet_MTases"/>
    <property type="match status" value="1"/>
</dbReference>
<dbReference type="InterPro" id="IPR013216">
    <property type="entry name" value="Methyltransf_11"/>
</dbReference>
<sequence>MTTSTQDSAPEDREATAEDFNSGFRKLNDESETRRGGPEPEQIKGAISEIYNGVASWSAKGDFWNWGLHDEEVLAEIDSLLPGCCQHDTDGLSEQLYYQALRAVPIPVDGYAGKSVLEVGCGLGEGLNFASRLVNASEIVGMDLSQAAIDRANARLSRGEQLRFAQGDAESLPFPDSTFDVVLNVESSHNYPDLGGFLREAARVLKPGGYLSHVDLFTEQSNAHLVQLKQEDSELDWIEEIDITERVRAAIRKRLEPGSFYRQNFSAKKLPLKTRIMMGSGGSHLAGADFVGHRDLLDRVLEATRIRPKRIQTEYHSYRHNVARKKA</sequence>
<dbReference type="EMBL" id="BAAARA010000011">
    <property type="protein sequence ID" value="GAA2354427.1"/>
    <property type="molecule type" value="Genomic_DNA"/>
</dbReference>
<reference evidence="5" key="1">
    <citation type="journal article" date="2019" name="Int. J. Syst. Evol. Microbiol.">
        <title>The Global Catalogue of Microorganisms (GCM) 10K type strain sequencing project: providing services to taxonomists for standard genome sequencing and annotation.</title>
        <authorList>
            <consortium name="The Broad Institute Genomics Platform"/>
            <consortium name="The Broad Institute Genome Sequencing Center for Infectious Disease"/>
            <person name="Wu L."/>
            <person name="Ma J."/>
        </authorList>
    </citation>
    <scope>NUCLEOTIDE SEQUENCE [LARGE SCALE GENOMIC DNA]</scope>
    <source>
        <strain evidence="5">JCM 16221</strain>
    </source>
</reference>
<feature type="region of interest" description="Disordered" evidence="2">
    <location>
        <begin position="1"/>
        <end position="41"/>
    </location>
</feature>
<dbReference type="Pfam" id="PF08241">
    <property type="entry name" value="Methyltransf_11"/>
    <property type="match status" value="1"/>
</dbReference>
<dbReference type="SUPFAM" id="SSF53335">
    <property type="entry name" value="S-adenosyl-L-methionine-dependent methyltransferases"/>
    <property type="match status" value="1"/>
</dbReference>
<name>A0ABP5TJL3_9PSEU</name>
<gene>
    <name evidence="4" type="ORF">GCM10009854_35590</name>
</gene>
<evidence type="ECO:0000256" key="2">
    <source>
        <dbReference type="SAM" id="MobiDB-lite"/>
    </source>
</evidence>
<dbReference type="InterPro" id="IPR050447">
    <property type="entry name" value="Erg6_SMT_methyltransf"/>
</dbReference>
<keyword evidence="1" id="KW-0808">Transferase</keyword>
<accession>A0ABP5TJL3</accession>
<comment type="caution">
    <text evidence="4">The sequence shown here is derived from an EMBL/GenBank/DDBJ whole genome shotgun (WGS) entry which is preliminary data.</text>
</comment>
<dbReference type="Gene3D" id="3.40.50.150">
    <property type="entry name" value="Vaccinia Virus protein VP39"/>
    <property type="match status" value="1"/>
</dbReference>
<feature type="domain" description="Methyltransferase type 11" evidence="3">
    <location>
        <begin position="117"/>
        <end position="211"/>
    </location>
</feature>
<protein>
    <recommendedName>
        <fullName evidence="3">Methyltransferase type 11 domain-containing protein</fullName>
    </recommendedName>
</protein>
<dbReference type="RefSeq" id="WP_344133705.1">
    <property type="nucleotide sequence ID" value="NZ_BAAARA010000011.1"/>
</dbReference>
<evidence type="ECO:0000259" key="3">
    <source>
        <dbReference type="Pfam" id="PF08241"/>
    </source>
</evidence>
<evidence type="ECO:0000256" key="1">
    <source>
        <dbReference type="ARBA" id="ARBA00022679"/>
    </source>
</evidence>
<keyword evidence="5" id="KW-1185">Reference proteome</keyword>
<dbReference type="PANTHER" id="PTHR44068">
    <property type="entry name" value="ZGC:194242"/>
    <property type="match status" value="1"/>
</dbReference>